<evidence type="ECO:0000313" key="4">
    <source>
        <dbReference type="Proteomes" id="UP000828390"/>
    </source>
</evidence>
<feature type="compositionally biased region" description="Basic and acidic residues" evidence="1">
    <location>
        <begin position="30"/>
        <end position="45"/>
    </location>
</feature>
<feature type="compositionally biased region" description="Basic and acidic residues" evidence="1">
    <location>
        <begin position="124"/>
        <end position="154"/>
    </location>
</feature>
<dbReference type="InterPro" id="IPR019380">
    <property type="entry name" value="Casein_kinase_sb_PP28"/>
</dbReference>
<dbReference type="OrthoDB" id="21120at2759"/>
<dbReference type="EMBL" id="JAIWYP010000002">
    <property type="protein sequence ID" value="KAH3872281.1"/>
    <property type="molecule type" value="Genomic_DNA"/>
</dbReference>
<name>A0A9D4RKM8_DREPO</name>
<evidence type="ECO:0000259" key="2">
    <source>
        <dbReference type="Pfam" id="PF10252"/>
    </source>
</evidence>
<feature type="domain" description="Casein kinase substrate phosphoprotein PP28" evidence="2">
    <location>
        <begin position="97"/>
        <end position="177"/>
    </location>
</feature>
<reference evidence="3" key="1">
    <citation type="journal article" date="2019" name="bioRxiv">
        <title>The Genome of the Zebra Mussel, Dreissena polymorpha: A Resource for Invasive Species Research.</title>
        <authorList>
            <person name="McCartney M.A."/>
            <person name="Auch B."/>
            <person name="Kono T."/>
            <person name="Mallez S."/>
            <person name="Zhang Y."/>
            <person name="Obille A."/>
            <person name="Becker A."/>
            <person name="Abrahante J.E."/>
            <person name="Garbe J."/>
            <person name="Badalamenti J.P."/>
            <person name="Herman A."/>
            <person name="Mangelson H."/>
            <person name="Liachko I."/>
            <person name="Sullivan S."/>
            <person name="Sone E.D."/>
            <person name="Koren S."/>
            <person name="Silverstein K.A.T."/>
            <person name="Beckman K.B."/>
            <person name="Gohl D.M."/>
        </authorList>
    </citation>
    <scope>NUCLEOTIDE SEQUENCE</scope>
    <source>
        <strain evidence="3">Duluth1</strain>
        <tissue evidence="3">Whole animal</tissue>
    </source>
</reference>
<sequence length="187" mass="20962">MPRGGGRPPKKNYKGRSRQFTDEETLSQQLEKERKEKEWRAQRGEVDDDEETAEGGAEGVVKEKAEGGSGSESGSSDSESDEDKPVKGVSHLIDIENPNRALKKTQKLSTLDTNAAAAEGPQLSRREREEIEKQKAKERYQKMHTEGKTDEARADLARLALIRKQREEAAKKREEERVAKESAGKQS</sequence>
<evidence type="ECO:0000313" key="3">
    <source>
        <dbReference type="EMBL" id="KAH3872281.1"/>
    </source>
</evidence>
<feature type="compositionally biased region" description="Basic residues" evidence="1">
    <location>
        <begin position="8"/>
        <end position="17"/>
    </location>
</feature>
<keyword evidence="4" id="KW-1185">Reference proteome</keyword>
<dbReference type="PANTHER" id="PTHR22055">
    <property type="entry name" value="28 KDA HEAT- AND ACID-STABLE PHOSPHOPROTEIN PDGF-ASSOCIATED PROTEIN"/>
    <property type="match status" value="1"/>
</dbReference>
<gene>
    <name evidence="3" type="ORF">DPMN_035496</name>
</gene>
<protein>
    <recommendedName>
        <fullName evidence="2">Casein kinase substrate phosphoprotein PP28 domain-containing protein</fullName>
    </recommendedName>
</protein>
<dbReference type="InterPro" id="IPR039876">
    <property type="entry name" value="HAP28"/>
</dbReference>
<organism evidence="3 4">
    <name type="scientific">Dreissena polymorpha</name>
    <name type="common">Zebra mussel</name>
    <name type="synonym">Mytilus polymorpha</name>
    <dbReference type="NCBI Taxonomy" id="45954"/>
    <lineage>
        <taxon>Eukaryota</taxon>
        <taxon>Metazoa</taxon>
        <taxon>Spiralia</taxon>
        <taxon>Lophotrochozoa</taxon>
        <taxon>Mollusca</taxon>
        <taxon>Bivalvia</taxon>
        <taxon>Autobranchia</taxon>
        <taxon>Heteroconchia</taxon>
        <taxon>Euheterodonta</taxon>
        <taxon>Imparidentia</taxon>
        <taxon>Neoheterodontei</taxon>
        <taxon>Myida</taxon>
        <taxon>Dreissenoidea</taxon>
        <taxon>Dreissenidae</taxon>
        <taxon>Dreissena</taxon>
    </lineage>
</organism>
<reference evidence="3" key="2">
    <citation type="submission" date="2020-11" db="EMBL/GenBank/DDBJ databases">
        <authorList>
            <person name="McCartney M.A."/>
            <person name="Auch B."/>
            <person name="Kono T."/>
            <person name="Mallez S."/>
            <person name="Becker A."/>
            <person name="Gohl D.M."/>
            <person name="Silverstein K.A.T."/>
            <person name="Koren S."/>
            <person name="Bechman K.B."/>
            <person name="Herman A."/>
            <person name="Abrahante J.E."/>
            <person name="Garbe J."/>
        </authorList>
    </citation>
    <scope>NUCLEOTIDE SEQUENCE</scope>
    <source>
        <strain evidence="3">Duluth1</strain>
        <tissue evidence="3">Whole animal</tissue>
    </source>
</reference>
<dbReference type="AlphaFoldDB" id="A0A9D4RKM8"/>
<comment type="caution">
    <text evidence="3">The sequence shown here is derived from an EMBL/GenBank/DDBJ whole genome shotgun (WGS) entry which is preliminary data.</text>
</comment>
<feature type="region of interest" description="Disordered" evidence="1">
    <location>
        <begin position="167"/>
        <end position="187"/>
    </location>
</feature>
<proteinExistence type="predicted"/>
<accession>A0A9D4RKM8</accession>
<dbReference type="Proteomes" id="UP000828390">
    <property type="component" value="Unassembled WGS sequence"/>
</dbReference>
<evidence type="ECO:0000256" key="1">
    <source>
        <dbReference type="SAM" id="MobiDB-lite"/>
    </source>
</evidence>
<feature type="region of interest" description="Disordered" evidence="1">
    <location>
        <begin position="1"/>
        <end position="154"/>
    </location>
</feature>
<dbReference type="Pfam" id="PF10252">
    <property type="entry name" value="PP28"/>
    <property type="match status" value="1"/>
</dbReference>